<feature type="chain" id="PRO_5042126124" evidence="1">
    <location>
        <begin position="21"/>
        <end position="98"/>
    </location>
</feature>
<evidence type="ECO:0000256" key="1">
    <source>
        <dbReference type="SAM" id="SignalP"/>
    </source>
</evidence>
<organism evidence="2 3">
    <name type="scientific">Rhizophlyctis rosea</name>
    <dbReference type="NCBI Taxonomy" id="64517"/>
    <lineage>
        <taxon>Eukaryota</taxon>
        <taxon>Fungi</taxon>
        <taxon>Fungi incertae sedis</taxon>
        <taxon>Chytridiomycota</taxon>
        <taxon>Chytridiomycota incertae sedis</taxon>
        <taxon>Chytridiomycetes</taxon>
        <taxon>Rhizophlyctidales</taxon>
        <taxon>Rhizophlyctidaceae</taxon>
        <taxon>Rhizophlyctis</taxon>
    </lineage>
</organism>
<evidence type="ECO:0000313" key="2">
    <source>
        <dbReference type="EMBL" id="KAJ3049986.1"/>
    </source>
</evidence>
<proteinExistence type="predicted"/>
<dbReference type="AlphaFoldDB" id="A0AAD5S9N1"/>
<feature type="signal peptide" evidence="1">
    <location>
        <begin position="1"/>
        <end position="20"/>
    </location>
</feature>
<name>A0AAD5S9N1_9FUNG</name>
<keyword evidence="3" id="KW-1185">Reference proteome</keyword>
<dbReference type="EMBL" id="JADGJD010000567">
    <property type="protein sequence ID" value="KAJ3049986.1"/>
    <property type="molecule type" value="Genomic_DNA"/>
</dbReference>
<accession>A0AAD5S9N1</accession>
<protein>
    <submittedName>
        <fullName evidence="2">Uncharacterized protein</fullName>
    </submittedName>
</protein>
<keyword evidence="1" id="KW-0732">Signal</keyword>
<gene>
    <name evidence="2" type="ORF">HK097_009017</name>
</gene>
<dbReference type="Proteomes" id="UP001212841">
    <property type="component" value="Unassembled WGS sequence"/>
</dbReference>
<evidence type="ECO:0000313" key="3">
    <source>
        <dbReference type="Proteomes" id="UP001212841"/>
    </source>
</evidence>
<reference evidence="2" key="1">
    <citation type="submission" date="2020-05" db="EMBL/GenBank/DDBJ databases">
        <title>Phylogenomic resolution of chytrid fungi.</title>
        <authorList>
            <person name="Stajich J.E."/>
            <person name="Amses K."/>
            <person name="Simmons R."/>
            <person name="Seto K."/>
            <person name="Myers J."/>
            <person name="Bonds A."/>
            <person name="Quandt C.A."/>
            <person name="Barry K."/>
            <person name="Liu P."/>
            <person name="Grigoriev I."/>
            <person name="Longcore J.E."/>
            <person name="James T.Y."/>
        </authorList>
    </citation>
    <scope>NUCLEOTIDE SEQUENCE</scope>
    <source>
        <strain evidence="2">JEL0318</strain>
    </source>
</reference>
<sequence>MSFTTTLITLALTFSAVVSAAPRIPPAPVLPTHGKNAIVIIFLEDPTDDEVSAYAKKHTDDIGKSFPQKNHEKPELSKRVCQICNPGAGCYIVWEWNC</sequence>
<comment type="caution">
    <text evidence="2">The sequence shown here is derived from an EMBL/GenBank/DDBJ whole genome shotgun (WGS) entry which is preliminary data.</text>
</comment>